<keyword evidence="4" id="KW-1185">Reference proteome</keyword>
<reference evidence="3" key="2">
    <citation type="submission" date="2020-05" db="EMBL/GenBank/DDBJ databases">
        <authorList>
            <person name="Kim H.-S."/>
            <person name="Proctor R.H."/>
            <person name="Brown D.W."/>
        </authorList>
    </citation>
    <scope>NUCLEOTIDE SEQUENCE</scope>
    <source>
        <strain evidence="3">NRRL 20472</strain>
    </source>
</reference>
<dbReference type="InterPro" id="IPR003593">
    <property type="entry name" value="AAA+_ATPase"/>
</dbReference>
<dbReference type="Gene3D" id="3.40.50.300">
    <property type="entry name" value="P-loop containing nucleotide triphosphate hydrolases"/>
    <property type="match status" value="1"/>
</dbReference>
<dbReference type="GO" id="GO:0016887">
    <property type="term" value="F:ATP hydrolysis activity"/>
    <property type="evidence" value="ECO:0007669"/>
    <property type="project" value="InterPro"/>
</dbReference>
<feature type="domain" description="AAA+ ATPase" evidence="2">
    <location>
        <begin position="433"/>
        <end position="559"/>
    </location>
</feature>
<gene>
    <name evidence="3" type="ORF">FSARC_1860</name>
</gene>
<reference evidence="3" key="1">
    <citation type="journal article" date="2020" name="BMC Genomics">
        <title>Correction to: Identification and distribution of gene clusters required for synthesis of sphingolipid metabolism inhibitors in diverse species of the filamentous fungus Fusarium.</title>
        <authorList>
            <person name="Kim H.S."/>
            <person name="Lohmar J.M."/>
            <person name="Busman M."/>
            <person name="Brown D.W."/>
            <person name="Naumann T.A."/>
            <person name="Divon H.H."/>
            <person name="Lysoe E."/>
            <person name="Uhlig S."/>
            <person name="Proctor R.H."/>
        </authorList>
    </citation>
    <scope>NUCLEOTIDE SEQUENCE</scope>
    <source>
        <strain evidence="3">NRRL 20472</strain>
    </source>
</reference>
<proteinExistence type="predicted"/>
<sequence length="647" mass="72840">MPYHDDVTRSFYQTPFKAEQPSAPHDEPGSEEEGIDDFEHQSRTVHRNVLWKHVEEHWNDETLRYGEKVMKVSNRDGGSPAFIIRDKFERTSGRKSTTFELHSPHLRKVVSELFNPYETQMSVSAGSSVIPSASDLPGDGVSQIDFKHAYYSRAFFRFQLEAARTESQGSRWRNLHEFSQCLEMICSPLDNRLCALVSKGKITYELLWCIFSPGVDLFMTCQITGAPRCVRVNRSQESIDQFGMRLFRIEAWFFTMSGRCTYNIDIPFFKGASSIDSLPVYPLDNHPQCDVMTEKLKENGLRYLSWIKIHLLEHEGIAFCADGQGGTWTQQREGRIIVDRANASSECYKASSAQWKEKDRLLCSPTVSGFCLITNSNLQFAVDHISDVVWLPSAYDCISASNPDRGQLLMLAKQHYSRNDNPILKEMPVTCGRGTRLLLHGPVGVGKTTMASTIAECCKRPLLSISVGSIGVNPTRDEDELGTIFHLAERWEAVLIVEEADILLAQSCDGTQIGAVVSMAIRKLRSFTGLSFLITSRPPSIDEKIRNIIDCVVEFQPLNMEARKKLWQRCLGQVATLHGFPDCEALTEGIVSRELNGHEIQSTVHVAYSIAGGKGDNIRLRHLEAALEMRSGSWSDYGQFRRTGDSV</sequence>
<dbReference type="PANTHER" id="PTHR46411">
    <property type="entry name" value="FAMILY ATPASE, PUTATIVE-RELATED"/>
    <property type="match status" value="1"/>
</dbReference>
<feature type="region of interest" description="Disordered" evidence="1">
    <location>
        <begin position="1"/>
        <end position="38"/>
    </location>
</feature>
<dbReference type="InterPro" id="IPR003959">
    <property type="entry name" value="ATPase_AAA_core"/>
</dbReference>
<dbReference type="OrthoDB" id="10042665at2759"/>
<dbReference type="SUPFAM" id="SSF52540">
    <property type="entry name" value="P-loop containing nucleoside triphosphate hydrolases"/>
    <property type="match status" value="2"/>
</dbReference>
<dbReference type="SMART" id="SM00382">
    <property type="entry name" value="AAA"/>
    <property type="match status" value="1"/>
</dbReference>
<evidence type="ECO:0000313" key="4">
    <source>
        <dbReference type="Proteomes" id="UP000622797"/>
    </source>
</evidence>
<dbReference type="Proteomes" id="UP000622797">
    <property type="component" value="Unassembled WGS sequence"/>
</dbReference>
<comment type="caution">
    <text evidence="3">The sequence shown here is derived from an EMBL/GenBank/DDBJ whole genome shotgun (WGS) entry which is preliminary data.</text>
</comment>
<protein>
    <recommendedName>
        <fullName evidence="2">AAA+ ATPase domain-containing protein</fullName>
    </recommendedName>
</protein>
<dbReference type="PANTHER" id="PTHR46411:SF3">
    <property type="entry name" value="AAA+ ATPASE DOMAIN-CONTAINING PROTEIN"/>
    <property type="match status" value="1"/>
</dbReference>
<accession>A0A8H4XDK9</accession>
<dbReference type="InterPro" id="IPR027417">
    <property type="entry name" value="P-loop_NTPase"/>
</dbReference>
<organism evidence="3 4">
    <name type="scientific">Fusarium sarcochroum</name>
    <dbReference type="NCBI Taxonomy" id="1208366"/>
    <lineage>
        <taxon>Eukaryota</taxon>
        <taxon>Fungi</taxon>
        <taxon>Dikarya</taxon>
        <taxon>Ascomycota</taxon>
        <taxon>Pezizomycotina</taxon>
        <taxon>Sordariomycetes</taxon>
        <taxon>Hypocreomycetidae</taxon>
        <taxon>Hypocreales</taxon>
        <taxon>Nectriaceae</taxon>
        <taxon>Fusarium</taxon>
        <taxon>Fusarium lateritium species complex</taxon>
    </lineage>
</organism>
<dbReference type="Pfam" id="PF22942">
    <property type="entry name" value="DUF7025"/>
    <property type="match status" value="1"/>
</dbReference>
<name>A0A8H4XDK9_9HYPO</name>
<dbReference type="Pfam" id="PF00004">
    <property type="entry name" value="AAA"/>
    <property type="match status" value="1"/>
</dbReference>
<dbReference type="EMBL" id="JABEXW010000099">
    <property type="protein sequence ID" value="KAF4971238.1"/>
    <property type="molecule type" value="Genomic_DNA"/>
</dbReference>
<evidence type="ECO:0000259" key="2">
    <source>
        <dbReference type="SMART" id="SM00382"/>
    </source>
</evidence>
<dbReference type="AlphaFoldDB" id="A0A8H4XDK9"/>
<dbReference type="GO" id="GO:0005524">
    <property type="term" value="F:ATP binding"/>
    <property type="evidence" value="ECO:0007669"/>
    <property type="project" value="InterPro"/>
</dbReference>
<dbReference type="InterPro" id="IPR054289">
    <property type="entry name" value="DUF7025"/>
</dbReference>
<evidence type="ECO:0000313" key="3">
    <source>
        <dbReference type="EMBL" id="KAF4971238.1"/>
    </source>
</evidence>
<evidence type="ECO:0000256" key="1">
    <source>
        <dbReference type="SAM" id="MobiDB-lite"/>
    </source>
</evidence>